<evidence type="ECO:0000313" key="2">
    <source>
        <dbReference type="Proteomes" id="UP000218842"/>
    </source>
</evidence>
<dbReference type="RefSeq" id="WP_071321589.1">
    <property type="nucleotide sequence ID" value="NZ_CP009405.2"/>
</dbReference>
<proteinExistence type="predicted"/>
<organism evidence="1 2">
    <name type="scientific">Mycobacterium avium subsp. hominissuis</name>
    <dbReference type="NCBI Taxonomy" id="439334"/>
    <lineage>
        <taxon>Bacteria</taxon>
        <taxon>Bacillati</taxon>
        <taxon>Actinomycetota</taxon>
        <taxon>Actinomycetes</taxon>
        <taxon>Mycobacteriales</taxon>
        <taxon>Mycobacteriaceae</taxon>
        <taxon>Mycobacterium</taxon>
        <taxon>Mycobacterium avium complex (MAC)</taxon>
    </lineage>
</organism>
<reference evidence="1 2" key="1">
    <citation type="journal article" date="2017" name="Genome Biol. Evol.">
        <title>Population Structure and Local Adaptation of MAC Lung Disease Agent Mycobacterium avium subsp. hominissuis.</title>
        <authorList>
            <person name="Yano H."/>
            <person name="Iwamoto T."/>
            <person name="Nishiuchi Y."/>
            <person name="Nakajima C."/>
            <person name="Starkova D.A."/>
            <person name="Mokrousov I."/>
            <person name="Narvskaya O."/>
            <person name="Yoshida S."/>
            <person name="Arikawa K."/>
            <person name="Nakanishi N."/>
            <person name="Osaki K."/>
            <person name="Nakagawa I."/>
            <person name="Ato M."/>
            <person name="Suzuki Y."/>
            <person name="Maruyama F."/>
        </authorList>
    </citation>
    <scope>NUCLEOTIDE SEQUENCE [LARGE SCALE GENOMIC DNA]</scope>
    <source>
        <strain evidence="1 2">OCU466</strain>
    </source>
</reference>
<dbReference type="AlphaFoldDB" id="A0A2A3LDI0"/>
<comment type="caution">
    <text evidence="1">The sequence shown here is derived from an EMBL/GenBank/DDBJ whole genome shotgun (WGS) entry which is preliminary data.</text>
</comment>
<dbReference type="EMBL" id="LBGZ01000029">
    <property type="protein sequence ID" value="PBJ39102.1"/>
    <property type="molecule type" value="Genomic_DNA"/>
</dbReference>
<dbReference type="Proteomes" id="UP000218842">
    <property type="component" value="Unassembled WGS sequence"/>
</dbReference>
<sequence length="192" mass="20869">MMSLHYVWPSHTAASSVSHKLATACSWLTHAAIVAERLVAIDPHYRGTTGWDLQIAINDAITHVKAAVRVHDLSKFDPSWSSRAIHDSNTECTTTALDTMAYNAGTHRAGHRALRRGTAWLLSQDLANAFENLTGAAESAARLVANEDADDTSFGAIGWDLETAIDDALIDVRDAMRAGRLAKLGTYWEGKL</sequence>
<evidence type="ECO:0000313" key="1">
    <source>
        <dbReference type="EMBL" id="PBJ39102.1"/>
    </source>
</evidence>
<accession>A0A2A3LDI0</accession>
<gene>
    <name evidence="1" type="ORF">XV03_03755</name>
</gene>
<protein>
    <submittedName>
        <fullName evidence="1">Uncharacterized protein</fullName>
    </submittedName>
</protein>
<name>A0A2A3LDI0_MYCAV</name>